<gene>
    <name evidence="2" type="ORF">ILYODFUR_037031</name>
</gene>
<dbReference type="EMBL" id="JAHRIQ010088980">
    <property type="protein sequence ID" value="MEQ2250169.1"/>
    <property type="molecule type" value="Genomic_DNA"/>
</dbReference>
<feature type="region of interest" description="Disordered" evidence="1">
    <location>
        <begin position="1"/>
        <end position="21"/>
    </location>
</feature>
<sequence>MAESESMRLTMGEGGSLGGVTSREVEGEVDVEADEGGGSSNWFLSLNAELVSGPEGNPDKMEKLLFCFVLNLNKIYKGILTLFLPIGHRTGFLFDTSNFLQSSLMYSYCFLSFSSQLYYSRSSQICVYC</sequence>
<evidence type="ECO:0000313" key="2">
    <source>
        <dbReference type="EMBL" id="MEQ2250169.1"/>
    </source>
</evidence>
<dbReference type="Proteomes" id="UP001482620">
    <property type="component" value="Unassembled WGS sequence"/>
</dbReference>
<evidence type="ECO:0000313" key="3">
    <source>
        <dbReference type="Proteomes" id="UP001482620"/>
    </source>
</evidence>
<name>A0ABV0UZJ0_9TELE</name>
<comment type="caution">
    <text evidence="2">The sequence shown here is derived from an EMBL/GenBank/DDBJ whole genome shotgun (WGS) entry which is preliminary data.</text>
</comment>
<reference evidence="2 3" key="1">
    <citation type="submission" date="2021-06" db="EMBL/GenBank/DDBJ databases">
        <authorList>
            <person name="Palmer J.M."/>
        </authorList>
    </citation>
    <scope>NUCLEOTIDE SEQUENCE [LARGE SCALE GENOMIC DNA]</scope>
    <source>
        <strain evidence="3">if_2019</strain>
        <tissue evidence="2">Muscle</tissue>
    </source>
</reference>
<organism evidence="2 3">
    <name type="scientific">Ilyodon furcidens</name>
    <name type="common">goldbreast splitfin</name>
    <dbReference type="NCBI Taxonomy" id="33524"/>
    <lineage>
        <taxon>Eukaryota</taxon>
        <taxon>Metazoa</taxon>
        <taxon>Chordata</taxon>
        <taxon>Craniata</taxon>
        <taxon>Vertebrata</taxon>
        <taxon>Euteleostomi</taxon>
        <taxon>Actinopterygii</taxon>
        <taxon>Neopterygii</taxon>
        <taxon>Teleostei</taxon>
        <taxon>Neoteleostei</taxon>
        <taxon>Acanthomorphata</taxon>
        <taxon>Ovalentaria</taxon>
        <taxon>Atherinomorphae</taxon>
        <taxon>Cyprinodontiformes</taxon>
        <taxon>Goodeidae</taxon>
        <taxon>Ilyodon</taxon>
    </lineage>
</organism>
<accession>A0ABV0UZJ0</accession>
<keyword evidence="3" id="KW-1185">Reference proteome</keyword>
<evidence type="ECO:0000256" key="1">
    <source>
        <dbReference type="SAM" id="MobiDB-lite"/>
    </source>
</evidence>
<proteinExistence type="predicted"/>
<protein>
    <submittedName>
        <fullName evidence="2">Uncharacterized protein</fullName>
    </submittedName>
</protein>